<sequence length="313" mass="33690">MSHKIWVTGDAVVDLIPDGENHYLRCAGGAPANVAVGVARLGSESAFIGRVGNDPLGQFMQETLNSEKVDTSHMILDPQHRTSTVIVGLDNGERSFTFMVNPSADQFLQTSDLPPFQSGEWLHCCSIALINNPSREATFEAIRRIKVAGGFFSFDPNLRESLWSSLEEMKTVVMEAVALADVLKFSEEELTLLTNTDSLEKAFEKITALYPEKLIIVTLGKEGALYHLAGKKEIVAGKALKPVDTTGAGDAFVGGLLAGLSQHENWKENDILVKIIRQANACGALATTAKGAMSALPNKTQLAEFLATSSKGV</sequence>
<dbReference type="AlphaFoldDB" id="A0A1V3IBG8"/>
<dbReference type="CDD" id="cd01167">
    <property type="entry name" value="bac_FRK"/>
    <property type="match status" value="1"/>
</dbReference>
<dbReference type="EMBL" id="MLHH01000003">
    <property type="protein sequence ID" value="OOF37528.1"/>
    <property type="molecule type" value="Genomic_DNA"/>
</dbReference>
<dbReference type="InterPro" id="IPR029056">
    <property type="entry name" value="Ribokinase-like"/>
</dbReference>
<gene>
    <name evidence="8" type="ORF">BKK48_00950</name>
</gene>
<evidence type="ECO:0000256" key="3">
    <source>
        <dbReference type="ARBA" id="ARBA00022741"/>
    </source>
</evidence>
<evidence type="ECO:0000256" key="4">
    <source>
        <dbReference type="ARBA" id="ARBA00022777"/>
    </source>
</evidence>
<dbReference type="InterPro" id="IPR002173">
    <property type="entry name" value="Carboh/pur_kinase_PfkB_CS"/>
</dbReference>
<dbReference type="InterPro" id="IPR011611">
    <property type="entry name" value="PfkB_dom"/>
</dbReference>
<dbReference type="PRINTS" id="PR00990">
    <property type="entry name" value="RIBOKINASE"/>
</dbReference>
<keyword evidence="3" id="KW-0547">Nucleotide-binding</keyword>
<protein>
    <submittedName>
        <fullName evidence="8">Aminoimidazole riboside kinase</fullName>
    </submittedName>
</protein>
<dbReference type="RefSeq" id="WP_077426352.1">
    <property type="nucleotide sequence ID" value="NZ_MLHH01000003.1"/>
</dbReference>
<evidence type="ECO:0000259" key="7">
    <source>
        <dbReference type="Pfam" id="PF00294"/>
    </source>
</evidence>
<evidence type="ECO:0000256" key="5">
    <source>
        <dbReference type="ARBA" id="ARBA00022840"/>
    </source>
</evidence>
<dbReference type="Pfam" id="PF00294">
    <property type="entry name" value="PfkB"/>
    <property type="match status" value="1"/>
</dbReference>
<evidence type="ECO:0000256" key="2">
    <source>
        <dbReference type="ARBA" id="ARBA00022679"/>
    </source>
</evidence>
<dbReference type="NCBIfam" id="NF006957">
    <property type="entry name" value="PRK09434.1"/>
    <property type="match status" value="1"/>
</dbReference>
<accession>A0A1V3IBG8</accession>
<dbReference type="PROSITE" id="PS00584">
    <property type="entry name" value="PFKB_KINASES_2"/>
    <property type="match status" value="1"/>
</dbReference>
<dbReference type="PROSITE" id="PS00583">
    <property type="entry name" value="PFKB_KINASES_1"/>
    <property type="match status" value="1"/>
</dbReference>
<name>A0A1V3IBG8_9PAST</name>
<evidence type="ECO:0000313" key="9">
    <source>
        <dbReference type="Proteomes" id="UP000189437"/>
    </source>
</evidence>
<keyword evidence="4 6" id="KW-0418">Kinase</keyword>
<comment type="caution">
    <text evidence="8">The sequence shown here is derived from an EMBL/GenBank/DDBJ whole genome shotgun (WGS) entry which is preliminary data.</text>
</comment>
<proteinExistence type="inferred from homology"/>
<dbReference type="GO" id="GO:0005524">
    <property type="term" value="F:ATP binding"/>
    <property type="evidence" value="ECO:0007669"/>
    <property type="project" value="UniProtKB-KW"/>
</dbReference>
<comment type="similarity">
    <text evidence="1 6">Belongs to the carbohydrate kinase PfkB family.</text>
</comment>
<evidence type="ECO:0000256" key="6">
    <source>
        <dbReference type="RuleBase" id="RU003704"/>
    </source>
</evidence>
<dbReference type="InterPro" id="IPR002139">
    <property type="entry name" value="Ribo/fructo_kinase"/>
</dbReference>
<dbReference type="GO" id="GO:0006000">
    <property type="term" value="P:fructose metabolic process"/>
    <property type="evidence" value="ECO:0007669"/>
    <property type="project" value="UniProtKB-ARBA"/>
</dbReference>
<dbReference type="Gene3D" id="3.40.1190.20">
    <property type="match status" value="1"/>
</dbReference>
<dbReference type="PANTHER" id="PTHR43085:SF1">
    <property type="entry name" value="PSEUDOURIDINE KINASE-RELATED"/>
    <property type="match status" value="1"/>
</dbReference>
<dbReference type="OrthoDB" id="9779730at2"/>
<dbReference type="Proteomes" id="UP000189437">
    <property type="component" value="Unassembled WGS sequence"/>
</dbReference>
<keyword evidence="5" id="KW-0067">ATP-binding</keyword>
<evidence type="ECO:0000313" key="8">
    <source>
        <dbReference type="EMBL" id="OOF37528.1"/>
    </source>
</evidence>
<keyword evidence="2 6" id="KW-0808">Transferase</keyword>
<dbReference type="SUPFAM" id="SSF53613">
    <property type="entry name" value="Ribokinase-like"/>
    <property type="match status" value="1"/>
</dbReference>
<feature type="domain" description="Carbohydrate kinase PfkB" evidence="7">
    <location>
        <begin position="4"/>
        <end position="298"/>
    </location>
</feature>
<dbReference type="STRING" id="1908258.BKK48_00950"/>
<dbReference type="InterPro" id="IPR050306">
    <property type="entry name" value="PfkB_Carbo_kinase"/>
</dbReference>
<reference evidence="8 9" key="1">
    <citation type="submission" date="2016-10" db="EMBL/GenBank/DDBJ databases">
        <title>Rodentibacter gen. nov. and new species.</title>
        <authorList>
            <person name="Christensen H."/>
        </authorList>
    </citation>
    <scope>NUCLEOTIDE SEQUENCE [LARGE SCALE GENOMIC DNA]</scope>
    <source>
        <strain evidence="8 9">Ac69</strain>
    </source>
</reference>
<dbReference type="GO" id="GO:0008865">
    <property type="term" value="F:fructokinase activity"/>
    <property type="evidence" value="ECO:0007669"/>
    <property type="project" value="UniProtKB-ARBA"/>
</dbReference>
<dbReference type="PANTHER" id="PTHR43085">
    <property type="entry name" value="HEXOKINASE FAMILY MEMBER"/>
    <property type="match status" value="1"/>
</dbReference>
<keyword evidence="9" id="KW-1185">Reference proteome</keyword>
<organism evidence="8 9">
    <name type="scientific">Rodentibacter heidelbergensis</name>
    <dbReference type="NCBI Taxonomy" id="1908258"/>
    <lineage>
        <taxon>Bacteria</taxon>
        <taxon>Pseudomonadati</taxon>
        <taxon>Pseudomonadota</taxon>
        <taxon>Gammaproteobacteria</taxon>
        <taxon>Pasteurellales</taxon>
        <taxon>Pasteurellaceae</taxon>
        <taxon>Rodentibacter</taxon>
    </lineage>
</organism>
<evidence type="ECO:0000256" key="1">
    <source>
        <dbReference type="ARBA" id="ARBA00010688"/>
    </source>
</evidence>